<feature type="region of interest" description="Disordered" evidence="1">
    <location>
        <begin position="124"/>
        <end position="157"/>
    </location>
</feature>
<reference evidence="4" key="1">
    <citation type="submission" date="2021-02" db="EMBL/GenBank/DDBJ databases">
        <title>Neisseriaceae sp. 26B isolated from the cloaca of a Common Toad-headed Turtle (Mesoclemmys nasuta).</title>
        <authorList>
            <person name="Spergser J."/>
            <person name="Busse H.-J."/>
        </authorList>
    </citation>
    <scope>NUCLEOTIDE SEQUENCE</scope>
    <source>
        <strain evidence="4">26B</strain>
    </source>
</reference>
<dbReference type="AlphaFoldDB" id="A0A892ZJ51"/>
<organism evidence="4 5">
    <name type="scientific">Paralysiella testudinis</name>
    <dbReference type="NCBI Taxonomy" id="2809020"/>
    <lineage>
        <taxon>Bacteria</taxon>
        <taxon>Pseudomonadati</taxon>
        <taxon>Pseudomonadota</taxon>
        <taxon>Betaproteobacteria</taxon>
        <taxon>Neisseriales</taxon>
        <taxon>Neisseriaceae</taxon>
        <taxon>Paralysiella</taxon>
    </lineage>
</organism>
<feature type="domain" description="Glycine zipper 2TM" evidence="3">
    <location>
        <begin position="31"/>
        <end position="66"/>
    </location>
</feature>
<protein>
    <submittedName>
        <fullName evidence="4">Glycine zipper 2TM domain-containing protein</fullName>
    </submittedName>
</protein>
<feature type="chain" id="PRO_5034761568" evidence="2">
    <location>
        <begin position="25"/>
        <end position="157"/>
    </location>
</feature>
<keyword evidence="2" id="KW-0732">Signal</keyword>
<name>A0A892ZJ51_9NEIS</name>
<keyword evidence="5" id="KW-1185">Reference proteome</keyword>
<dbReference type="Proteomes" id="UP000653156">
    <property type="component" value="Chromosome"/>
</dbReference>
<dbReference type="InterPro" id="IPR008816">
    <property type="entry name" value="Gly_zipper_2TM_dom"/>
</dbReference>
<evidence type="ECO:0000313" key="4">
    <source>
        <dbReference type="EMBL" id="QRQ82663.1"/>
    </source>
</evidence>
<evidence type="ECO:0000256" key="1">
    <source>
        <dbReference type="SAM" id="MobiDB-lite"/>
    </source>
</evidence>
<feature type="compositionally biased region" description="Basic residues" evidence="1">
    <location>
        <begin position="147"/>
        <end position="157"/>
    </location>
</feature>
<dbReference type="RefSeq" id="WP_230339950.1">
    <property type="nucleotide sequence ID" value="NZ_CP069798.1"/>
</dbReference>
<evidence type="ECO:0000256" key="2">
    <source>
        <dbReference type="SAM" id="SignalP"/>
    </source>
</evidence>
<evidence type="ECO:0000259" key="3">
    <source>
        <dbReference type="Pfam" id="PF05433"/>
    </source>
</evidence>
<evidence type="ECO:0000313" key="5">
    <source>
        <dbReference type="Proteomes" id="UP000653156"/>
    </source>
</evidence>
<feature type="signal peptide" evidence="2">
    <location>
        <begin position="1"/>
        <end position="24"/>
    </location>
</feature>
<accession>A0A892ZJ51</accession>
<proteinExistence type="predicted"/>
<gene>
    <name evidence="4" type="ORF">JQU52_04550</name>
</gene>
<sequence>MKLHHRLLSVFSALSLAAAPMAMAEMNPTQATIVGAAVGGVVGSMSGNDMQSTLIGAAAGGLLGNLLSQSSRNYSREGRYNNRYYYGGREFDQQNEYLAYRDAARRNQLAGKERSRYQDYRRWQRQYAQAQPTSRGNNQWGHQQGRYGHHQHSKHTR</sequence>
<dbReference type="Pfam" id="PF05433">
    <property type="entry name" value="Rick_17kDa_Anti"/>
    <property type="match status" value="1"/>
</dbReference>
<dbReference type="KEGG" id="ptes:JQU52_04550"/>
<dbReference type="EMBL" id="CP069798">
    <property type="protein sequence ID" value="QRQ82663.1"/>
    <property type="molecule type" value="Genomic_DNA"/>
</dbReference>